<evidence type="ECO:0008006" key="4">
    <source>
        <dbReference type="Google" id="ProtNLM"/>
    </source>
</evidence>
<dbReference type="AlphaFoldDB" id="A0A8S9Y2Z0"/>
<feature type="chain" id="PRO_5035751465" description="Protein TsetseEP domain-containing protein" evidence="1">
    <location>
        <begin position="22"/>
        <end position="188"/>
    </location>
</feature>
<gene>
    <name evidence="2" type="ORF">GE061_010418</name>
</gene>
<keyword evidence="1" id="KW-0732">Signal</keyword>
<keyword evidence="3" id="KW-1185">Reference proteome</keyword>
<comment type="caution">
    <text evidence="2">The sequence shown here is derived from an EMBL/GenBank/DDBJ whole genome shotgun (WGS) entry which is preliminary data.</text>
</comment>
<dbReference type="EMBL" id="WIXP02000002">
    <property type="protein sequence ID" value="KAF6215662.1"/>
    <property type="molecule type" value="Genomic_DNA"/>
</dbReference>
<evidence type="ECO:0000256" key="1">
    <source>
        <dbReference type="SAM" id="SignalP"/>
    </source>
</evidence>
<proteinExistence type="predicted"/>
<feature type="signal peptide" evidence="1">
    <location>
        <begin position="1"/>
        <end position="21"/>
    </location>
</feature>
<protein>
    <recommendedName>
        <fullName evidence="4">Protein TsetseEP domain-containing protein</fullName>
    </recommendedName>
</protein>
<dbReference type="Proteomes" id="UP000466442">
    <property type="component" value="Unassembled WGS sequence"/>
</dbReference>
<accession>A0A8S9Y2Z0</accession>
<organism evidence="2 3">
    <name type="scientific">Apolygus lucorum</name>
    <name type="common">Small green plant bug</name>
    <name type="synonym">Lygocoris lucorum</name>
    <dbReference type="NCBI Taxonomy" id="248454"/>
    <lineage>
        <taxon>Eukaryota</taxon>
        <taxon>Metazoa</taxon>
        <taxon>Ecdysozoa</taxon>
        <taxon>Arthropoda</taxon>
        <taxon>Hexapoda</taxon>
        <taxon>Insecta</taxon>
        <taxon>Pterygota</taxon>
        <taxon>Neoptera</taxon>
        <taxon>Paraneoptera</taxon>
        <taxon>Hemiptera</taxon>
        <taxon>Heteroptera</taxon>
        <taxon>Panheteroptera</taxon>
        <taxon>Cimicomorpha</taxon>
        <taxon>Miridae</taxon>
        <taxon>Mirini</taxon>
        <taxon>Apolygus</taxon>
    </lineage>
</organism>
<sequence>MNTILCLIGFVTLSIIPGSLCSIDHQQLRITPADIFGAAYTDGYRQILAANLSPKCKEKALKDLAAAHQAEAAMPCTGFVENLEDIGTIVDTAVNSVGSLIDDLNTVFNAVPLCLNSKSGISYIIGLFSCTFGQASILYTALKDFWNYKDYVMDTVNVIEDYVNCLENNKKSVSKNVQVIVETAKFCR</sequence>
<reference evidence="2" key="1">
    <citation type="journal article" date="2021" name="Mol. Ecol. Resour.">
        <title>Apolygus lucorum genome provides insights into omnivorousness and mesophyll feeding.</title>
        <authorList>
            <person name="Liu Y."/>
            <person name="Liu H."/>
            <person name="Wang H."/>
            <person name="Huang T."/>
            <person name="Liu B."/>
            <person name="Yang B."/>
            <person name="Yin L."/>
            <person name="Li B."/>
            <person name="Zhang Y."/>
            <person name="Zhang S."/>
            <person name="Jiang F."/>
            <person name="Zhang X."/>
            <person name="Ren Y."/>
            <person name="Wang B."/>
            <person name="Wang S."/>
            <person name="Lu Y."/>
            <person name="Wu K."/>
            <person name="Fan W."/>
            <person name="Wang G."/>
        </authorList>
    </citation>
    <scope>NUCLEOTIDE SEQUENCE</scope>
    <source>
        <strain evidence="2">12Hb</strain>
    </source>
</reference>
<name>A0A8S9Y2Z0_APOLU</name>
<evidence type="ECO:0000313" key="2">
    <source>
        <dbReference type="EMBL" id="KAF6215662.1"/>
    </source>
</evidence>
<evidence type="ECO:0000313" key="3">
    <source>
        <dbReference type="Proteomes" id="UP000466442"/>
    </source>
</evidence>